<organism evidence="2 3">
    <name type="scientific">Penicillium cinerascens</name>
    <dbReference type="NCBI Taxonomy" id="70096"/>
    <lineage>
        <taxon>Eukaryota</taxon>
        <taxon>Fungi</taxon>
        <taxon>Dikarya</taxon>
        <taxon>Ascomycota</taxon>
        <taxon>Pezizomycotina</taxon>
        <taxon>Eurotiomycetes</taxon>
        <taxon>Eurotiomycetidae</taxon>
        <taxon>Eurotiales</taxon>
        <taxon>Aspergillaceae</taxon>
        <taxon>Penicillium</taxon>
    </lineage>
</organism>
<accession>A0A9W9MCQ5</accession>
<dbReference type="RefSeq" id="XP_058305960.1">
    <property type="nucleotide sequence ID" value="XM_058455972.1"/>
</dbReference>
<reference evidence="2" key="1">
    <citation type="submission" date="2022-12" db="EMBL/GenBank/DDBJ databases">
        <authorList>
            <person name="Petersen C."/>
        </authorList>
    </citation>
    <scope>NUCLEOTIDE SEQUENCE</scope>
    <source>
        <strain evidence="2">IBT 15544</strain>
    </source>
</reference>
<evidence type="ECO:0000313" key="3">
    <source>
        <dbReference type="Proteomes" id="UP001150904"/>
    </source>
</evidence>
<keyword evidence="3" id="KW-1185">Reference proteome</keyword>
<feature type="region of interest" description="Disordered" evidence="1">
    <location>
        <begin position="25"/>
        <end position="52"/>
    </location>
</feature>
<dbReference type="Proteomes" id="UP001150904">
    <property type="component" value="Unassembled WGS sequence"/>
</dbReference>
<dbReference type="EMBL" id="JAPQKR010000015">
    <property type="protein sequence ID" value="KAJ5195472.1"/>
    <property type="molecule type" value="Genomic_DNA"/>
</dbReference>
<proteinExistence type="predicted"/>
<reference evidence="2" key="2">
    <citation type="journal article" date="2023" name="IMA Fungus">
        <title>Comparative genomic study of the Penicillium genus elucidates a diverse pangenome and 15 lateral gene transfer events.</title>
        <authorList>
            <person name="Petersen C."/>
            <person name="Sorensen T."/>
            <person name="Nielsen M.R."/>
            <person name="Sondergaard T.E."/>
            <person name="Sorensen J.L."/>
            <person name="Fitzpatrick D.A."/>
            <person name="Frisvad J.C."/>
            <person name="Nielsen K.L."/>
        </authorList>
    </citation>
    <scope>NUCLEOTIDE SEQUENCE</scope>
    <source>
        <strain evidence="2">IBT 15544</strain>
    </source>
</reference>
<sequence length="330" mass="38397">MPPLLSKLGKSNPNVLDMRWYDVESERGQKDSIPSPSSRENGEEYYAVPDDEKKQKTRYMPFPNNIAWILDKGKVPNVLFTSHIQDSQVRELLPGRGTDFVIPDDHMDKAIESLQKFGFEPCRNENCQYFTPAHRQCTASMHFDTDETSLHGPIALYNKSRMLWWIDLDLKVDRPAPTHPHLTLDNWFNLPGWKKHDGEIPPSTTLDRYPVKLLEVTVLTQAVMYLYCRDYKETDGRQHWWKPMLLALGDLKDFHGKRLVRNVGGFCQPFWADFTHPKHASELNDFFWDALVTLQATLIRNEWLPPWPVLVSSGLPQEVPPWTLKDQSQR</sequence>
<protein>
    <submittedName>
        <fullName evidence="2">Uncharacterized protein</fullName>
    </submittedName>
</protein>
<evidence type="ECO:0000313" key="2">
    <source>
        <dbReference type="EMBL" id="KAJ5195472.1"/>
    </source>
</evidence>
<dbReference type="OrthoDB" id="4499271at2759"/>
<evidence type="ECO:0000256" key="1">
    <source>
        <dbReference type="SAM" id="MobiDB-lite"/>
    </source>
</evidence>
<comment type="caution">
    <text evidence="2">The sequence shown here is derived from an EMBL/GenBank/DDBJ whole genome shotgun (WGS) entry which is preliminary data.</text>
</comment>
<dbReference type="AlphaFoldDB" id="A0A9W9MCQ5"/>
<gene>
    <name evidence="2" type="ORF">N7498_008910</name>
</gene>
<dbReference type="GeneID" id="83183273"/>
<name>A0A9W9MCQ5_9EURO</name>